<dbReference type="InterPro" id="IPR006527">
    <property type="entry name" value="F-box-assoc_dom_typ1"/>
</dbReference>
<dbReference type="InterPro" id="IPR036047">
    <property type="entry name" value="F-box-like_dom_sf"/>
</dbReference>
<dbReference type="OrthoDB" id="591557at2759"/>
<dbReference type="EMBL" id="MNCJ02000323">
    <property type="protein sequence ID" value="KAF5794198.1"/>
    <property type="molecule type" value="Genomic_DNA"/>
</dbReference>
<keyword evidence="4" id="KW-1185">Reference proteome</keyword>
<dbReference type="SUPFAM" id="SSF81383">
    <property type="entry name" value="F-box domain"/>
    <property type="match status" value="1"/>
</dbReference>
<dbReference type="OMA" id="LPHEHAI"/>
<evidence type="ECO:0000259" key="1">
    <source>
        <dbReference type="PROSITE" id="PS50181"/>
    </source>
</evidence>
<dbReference type="NCBIfam" id="TIGR01640">
    <property type="entry name" value="F_box_assoc_1"/>
    <property type="match status" value="1"/>
</dbReference>
<dbReference type="InParanoid" id="A0A251U5W9"/>
<dbReference type="Gramene" id="mRNA:HanXRQr2_Chr08g0325431">
    <property type="protein sequence ID" value="mRNA:HanXRQr2_Chr08g0325431"/>
    <property type="gene ID" value="HanXRQr2_Chr08g0325431"/>
</dbReference>
<dbReference type="EMBL" id="CM007897">
    <property type="protein sequence ID" value="OTG17701.1"/>
    <property type="molecule type" value="Genomic_DNA"/>
</dbReference>
<dbReference type="Proteomes" id="UP000215914">
    <property type="component" value="Chromosome 8"/>
</dbReference>
<dbReference type="CDD" id="cd22157">
    <property type="entry name" value="F-box_AtFBW1-like"/>
    <property type="match status" value="1"/>
</dbReference>
<name>A0A251U5W9_HELAN</name>
<dbReference type="InterPro" id="IPR050796">
    <property type="entry name" value="SCF_F-box_component"/>
</dbReference>
<reference evidence="2 4" key="1">
    <citation type="journal article" date="2017" name="Nature">
        <title>The sunflower genome provides insights into oil metabolism, flowering and Asterid evolution.</title>
        <authorList>
            <person name="Badouin H."/>
            <person name="Gouzy J."/>
            <person name="Grassa C.J."/>
            <person name="Murat F."/>
            <person name="Staton S.E."/>
            <person name="Cottret L."/>
            <person name="Lelandais-Briere C."/>
            <person name="Owens G.L."/>
            <person name="Carrere S."/>
            <person name="Mayjonade B."/>
            <person name="Legrand L."/>
            <person name="Gill N."/>
            <person name="Kane N.C."/>
            <person name="Bowers J.E."/>
            <person name="Hubner S."/>
            <person name="Bellec A."/>
            <person name="Berard A."/>
            <person name="Berges H."/>
            <person name="Blanchet N."/>
            <person name="Boniface M.C."/>
            <person name="Brunel D."/>
            <person name="Catrice O."/>
            <person name="Chaidir N."/>
            <person name="Claudel C."/>
            <person name="Donnadieu C."/>
            <person name="Faraut T."/>
            <person name="Fievet G."/>
            <person name="Helmstetter N."/>
            <person name="King M."/>
            <person name="Knapp S.J."/>
            <person name="Lai Z."/>
            <person name="Le Paslier M.C."/>
            <person name="Lippi Y."/>
            <person name="Lorenzon L."/>
            <person name="Mandel J.R."/>
            <person name="Marage G."/>
            <person name="Marchand G."/>
            <person name="Marquand E."/>
            <person name="Bret-Mestries E."/>
            <person name="Morien E."/>
            <person name="Nambeesan S."/>
            <person name="Nguyen T."/>
            <person name="Pegot-Espagnet P."/>
            <person name="Pouilly N."/>
            <person name="Raftis F."/>
            <person name="Sallet E."/>
            <person name="Schiex T."/>
            <person name="Thomas J."/>
            <person name="Vandecasteele C."/>
            <person name="Vares D."/>
            <person name="Vear F."/>
            <person name="Vautrin S."/>
            <person name="Crespi M."/>
            <person name="Mangin B."/>
            <person name="Burke J.M."/>
            <person name="Salse J."/>
            <person name="Munos S."/>
            <person name="Vincourt P."/>
            <person name="Rieseberg L.H."/>
            <person name="Langlade N.B."/>
        </authorList>
    </citation>
    <scope>NUCLEOTIDE SEQUENCE [LARGE SCALE GENOMIC DNA]</scope>
    <source>
        <strain evidence="4">cv. SF193</strain>
        <tissue evidence="2">Leaves</tissue>
    </source>
</reference>
<dbReference type="SMART" id="SM00256">
    <property type="entry name" value="FBOX"/>
    <property type="match status" value="1"/>
</dbReference>
<protein>
    <submittedName>
        <fullName evidence="2 3">F-box domain-containing protein</fullName>
    </submittedName>
</protein>
<dbReference type="Pfam" id="PF00646">
    <property type="entry name" value="F-box"/>
    <property type="match status" value="1"/>
</dbReference>
<dbReference type="InterPro" id="IPR001810">
    <property type="entry name" value="F-box_dom"/>
</dbReference>
<feature type="domain" description="F-box" evidence="1">
    <location>
        <begin position="1"/>
        <end position="45"/>
    </location>
</feature>
<dbReference type="PANTHER" id="PTHR31672">
    <property type="entry name" value="BNACNNG10540D PROTEIN"/>
    <property type="match status" value="1"/>
</dbReference>
<dbReference type="Pfam" id="PF07734">
    <property type="entry name" value="FBA_1"/>
    <property type="match status" value="1"/>
</dbReference>
<dbReference type="PANTHER" id="PTHR31672:SF13">
    <property type="entry name" value="F-BOX PROTEIN CPR30-LIKE"/>
    <property type="match status" value="1"/>
</dbReference>
<accession>A0A251U5W9</accession>
<dbReference type="PROSITE" id="PS50181">
    <property type="entry name" value="FBOX"/>
    <property type="match status" value="1"/>
</dbReference>
<sequence>MAKQLVPDDVVEQILVRLDVKDLIRFKSVCHSWLYVISSPFFVKAHLKHAYMTDHNNPQLGHRRVCLRTVVSEDMYLRNLVRIVGSCNGLLLLCVSPRGFNLVVTNPSTREHKELPTPPYRFCDIHYKCSLREVVSWGFGYDSSADDYKVIAGFMKRKRTGSKVTVFHVLTLKSNTWKFIGQVKYWRFCGGVSGILCGGALHWIMTCKKKNEEKKTMDVIISLDLSTEEFKEIPLPDASLLYEYGYNHILLGVIEECLCIYTSGSPPSTKKWVMRNNKWEVFIDDHRQSKYDIVHYLPFTSDAQMNSSDCVDDGNLLPANGAHVRASIFVKSLVSPHPHDGQEDTKCAERGTKEQVVL</sequence>
<evidence type="ECO:0000313" key="2">
    <source>
        <dbReference type="EMBL" id="KAF5794198.1"/>
    </source>
</evidence>
<dbReference type="InterPro" id="IPR017451">
    <property type="entry name" value="F-box-assoc_interact_dom"/>
</dbReference>
<dbReference type="Gene3D" id="1.20.1280.50">
    <property type="match status" value="1"/>
</dbReference>
<evidence type="ECO:0000313" key="4">
    <source>
        <dbReference type="Proteomes" id="UP000215914"/>
    </source>
</evidence>
<dbReference type="AlphaFoldDB" id="A0A251U5W9"/>
<reference evidence="3" key="2">
    <citation type="submission" date="2017-02" db="EMBL/GenBank/DDBJ databases">
        <title>Sunflower complete genome.</title>
        <authorList>
            <person name="Langlade N."/>
            <person name="Munos S."/>
        </authorList>
    </citation>
    <scope>NUCLEOTIDE SEQUENCE [LARGE SCALE GENOMIC DNA]</scope>
    <source>
        <tissue evidence="3">Leaves</tissue>
    </source>
</reference>
<reference evidence="2" key="3">
    <citation type="submission" date="2020-06" db="EMBL/GenBank/DDBJ databases">
        <title>Helianthus annuus Genome sequencing and assembly Release 2.</title>
        <authorList>
            <person name="Gouzy J."/>
            <person name="Langlade N."/>
            <person name="Munos S."/>
        </authorList>
    </citation>
    <scope>NUCLEOTIDE SEQUENCE</scope>
    <source>
        <tissue evidence="2">Leaves</tissue>
    </source>
</reference>
<organism evidence="3 4">
    <name type="scientific">Helianthus annuus</name>
    <name type="common">Common sunflower</name>
    <dbReference type="NCBI Taxonomy" id="4232"/>
    <lineage>
        <taxon>Eukaryota</taxon>
        <taxon>Viridiplantae</taxon>
        <taxon>Streptophyta</taxon>
        <taxon>Embryophyta</taxon>
        <taxon>Tracheophyta</taxon>
        <taxon>Spermatophyta</taxon>
        <taxon>Magnoliopsida</taxon>
        <taxon>eudicotyledons</taxon>
        <taxon>Gunneridae</taxon>
        <taxon>Pentapetalae</taxon>
        <taxon>asterids</taxon>
        <taxon>campanulids</taxon>
        <taxon>Asterales</taxon>
        <taxon>Asteraceae</taxon>
        <taxon>Asteroideae</taxon>
        <taxon>Heliantheae alliance</taxon>
        <taxon>Heliantheae</taxon>
        <taxon>Helianthus</taxon>
    </lineage>
</organism>
<gene>
    <name evidence="3" type="ORF">HannXRQ_Chr08g0215021</name>
    <name evidence="2" type="ORF">HanXRQr2_Chr08g0325431</name>
</gene>
<proteinExistence type="predicted"/>
<evidence type="ECO:0000313" key="3">
    <source>
        <dbReference type="EMBL" id="OTG17701.1"/>
    </source>
</evidence>